<comment type="subcellular location">
    <subcellularLocation>
        <location evidence="2">Cytoplasm</location>
    </subcellularLocation>
    <subcellularLocation>
        <location evidence="1">Membrane</location>
        <topology evidence="1">Multi-pass membrane protein</topology>
    </subcellularLocation>
</comment>
<dbReference type="SUPFAM" id="SSF57770">
    <property type="entry name" value="Methionyl-tRNA synthetase (MetRS), Zn-domain"/>
    <property type="match status" value="1"/>
</dbReference>
<keyword evidence="12" id="KW-0030">Aminoacyl-tRNA synthetase</keyword>
<feature type="domain" description="NnrU" evidence="16">
    <location>
        <begin position="773"/>
        <end position="991"/>
    </location>
</feature>
<dbReference type="Gene3D" id="1.10.730.10">
    <property type="entry name" value="Isoleucyl-tRNA Synthetase, Domain 1"/>
    <property type="match status" value="1"/>
</dbReference>
<evidence type="ECO:0000256" key="14">
    <source>
        <dbReference type="ARBA" id="ARBA00047364"/>
    </source>
</evidence>
<evidence type="ECO:0000259" key="18">
    <source>
        <dbReference type="Pfam" id="PF19303"/>
    </source>
</evidence>
<dbReference type="EMBL" id="LR999451">
    <property type="protein sequence ID" value="CAE5957138.1"/>
    <property type="molecule type" value="Genomic_DNA"/>
</dbReference>
<dbReference type="Pfam" id="PF07298">
    <property type="entry name" value="NnrU"/>
    <property type="match status" value="1"/>
</dbReference>
<feature type="transmembrane region" description="Helical" evidence="15">
    <location>
        <begin position="802"/>
        <end position="824"/>
    </location>
</feature>
<dbReference type="Gene3D" id="2.20.28.20">
    <property type="entry name" value="Methionyl-tRNA synthetase, Zn-domain"/>
    <property type="match status" value="1"/>
</dbReference>
<feature type="transmembrane region" description="Helical" evidence="15">
    <location>
        <begin position="771"/>
        <end position="790"/>
    </location>
</feature>
<evidence type="ECO:0000256" key="10">
    <source>
        <dbReference type="ARBA" id="ARBA00022989"/>
    </source>
</evidence>
<dbReference type="InterPro" id="IPR023458">
    <property type="entry name" value="Met-tRNA_ligase_1"/>
</dbReference>
<name>A0A8S1ZCR1_ARAAE</name>
<dbReference type="SUPFAM" id="SSF52374">
    <property type="entry name" value="Nucleotidylyl transferase"/>
    <property type="match status" value="1"/>
</dbReference>
<evidence type="ECO:0000256" key="1">
    <source>
        <dbReference type="ARBA" id="ARBA00004141"/>
    </source>
</evidence>
<evidence type="ECO:0000256" key="11">
    <source>
        <dbReference type="ARBA" id="ARBA00023136"/>
    </source>
</evidence>
<reference evidence="19" key="1">
    <citation type="submission" date="2021-01" db="EMBL/GenBank/DDBJ databases">
        <authorList>
            <person name="Bezrukov I."/>
        </authorList>
    </citation>
    <scope>NUCLEOTIDE SEQUENCE</scope>
</reference>
<dbReference type="InterPro" id="IPR009915">
    <property type="entry name" value="NnrU_dom"/>
</dbReference>
<evidence type="ECO:0000256" key="15">
    <source>
        <dbReference type="SAM" id="Phobius"/>
    </source>
</evidence>
<dbReference type="Gene3D" id="1.20.120.1630">
    <property type="match status" value="1"/>
</dbReference>
<evidence type="ECO:0000259" key="16">
    <source>
        <dbReference type="Pfam" id="PF07298"/>
    </source>
</evidence>
<comment type="catalytic activity">
    <reaction evidence="14">
        <text>tRNA(Met) + L-methionine + ATP = L-methionyl-tRNA(Met) + AMP + diphosphate</text>
        <dbReference type="Rhea" id="RHEA:13481"/>
        <dbReference type="Rhea" id="RHEA-COMP:9667"/>
        <dbReference type="Rhea" id="RHEA-COMP:9698"/>
        <dbReference type="ChEBI" id="CHEBI:30616"/>
        <dbReference type="ChEBI" id="CHEBI:33019"/>
        <dbReference type="ChEBI" id="CHEBI:57844"/>
        <dbReference type="ChEBI" id="CHEBI:78442"/>
        <dbReference type="ChEBI" id="CHEBI:78530"/>
        <dbReference type="ChEBI" id="CHEBI:456215"/>
        <dbReference type="EC" id="6.1.1.10"/>
    </reaction>
</comment>
<dbReference type="InterPro" id="IPR029038">
    <property type="entry name" value="MetRS_Zn"/>
</dbReference>
<dbReference type="FunFam" id="1.10.730.10:FF:000024">
    <property type="entry name" value="Methionine--tRNA ligase cytoplasmic"/>
    <property type="match status" value="1"/>
</dbReference>
<organism evidence="19 20">
    <name type="scientific">Arabidopsis arenosa</name>
    <name type="common">Sand rock-cress</name>
    <name type="synonym">Cardaminopsis arenosa</name>
    <dbReference type="NCBI Taxonomy" id="38785"/>
    <lineage>
        <taxon>Eukaryota</taxon>
        <taxon>Viridiplantae</taxon>
        <taxon>Streptophyta</taxon>
        <taxon>Embryophyta</taxon>
        <taxon>Tracheophyta</taxon>
        <taxon>Spermatophyta</taxon>
        <taxon>Magnoliopsida</taxon>
        <taxon>eudicotyledons</taxon>
        <taxon>Gunneridae</taxon>
        <taxon>Pentapetalae</taxon>
        <taxon>rosids</taxon>
        <taxon>malvids</taxon>
        <taxon>Brassicales</taxon>
        <taxon>Brassicaceae</taxon>
        <taxon>Camelineae</taxon>
        <taxon>Arabidopsis</taxon>
    </lineage>
</organism>
<accession>A0A8S1ZCR1</accession>
<dbReference type="InterPro" id="IPR041872">
    <property type="entry name" value="Anticodon_Met"/>
</dbReference>
<evidence type="ECO:0000256" key="13">
    <source>
        <dbReference type="ARBA" id="ARBA00030904"/>
    </source>
</evidence>
<evidence type="ECO:0000256" key="9">
    <source>
        <dbReference type="ARBA" id="ARBA00022917"/>
    </source>
</evidence>
<protein>
    <recommendedName>
        <fullName evidence="4">methionine--tRNA ligase</fullName>
        <ecNumber evidence="4">6.1.1.10</ecNumber>
    </recommendedName>
    <alternativeName>
        <fullName evidence="13">Methionyl-tRNA synthetase</fullName>
    </alternativeName>
</protein>
<evidence type="ECO:0000256" key="3">
    <source>
        <dbReference type="ARBA" id="ARBA00005594"/>
    </source>
</evidence>
<dbReference type="Proteomes" id="UP000682877">
    <property type="component" value="Chromosome 1"/>
</dbReference>
<dbReference type="AlphaFoldDB" id="A0A8S1ZCR1"/>
<dbReference type="GO" id="GO:0048608">
    <property type="term" value="P:reproductive structure development"/>
    <property type="evidence" value="ECO:0007669"/>
    <property type="project" value="UniProtKB-ARBA"/>
</dbReference>
<evidence type="ECO:0000313" key="19">
    <source>
        <dbReference type="EMBL" id="CAE5957138.1"/>
    </source>
</evidence>
<evidence type="ECO:0000256" key="7">
    <source>
        <dbReference type="ARBA" id="ARBA00022741"/>
    </source>
</evidence>
<dbReference type="SUPFAM" id="SSF47323">
    <property type="entry name" value="Anticodon-binding domain of a subclass of class I aminoacyl-tRNA synthetases"/>
    <property type="match status" value="1"/>
</dbReference>
<dbReference type="Gene3D" id="3.40.50.620">
    <property type="entry name" value="HUPs"/>
    <property type="match status" value="1"/>
</dbReference>
<keyword evidence="9" id="KW-0648">Protein biosynthesis</keyword>
<dbReference type="GO" id="GO:0016020">
    <property type="term" value="C:membrane"/>
    <property type="evidence" value="ECO:0007669"/>
    <property type="project" value="UniProtKB-SubCell"/>
</dbReference>
<dbReference type="EC" id="6.1.1.10" evidence="4"/>
<dbReference type="InterPro" id="IPR014758">
    <property type="entry name" value="Met-tRNA_synth"/>
</dbReference>
<keyword evidence="10 15" id="KW-1133">Transmembrane helix</keyword>
<proteinExistence type="inferred from homology"/>
<dbReference type="CDD" id="cd07957">
    <property type="entry name" value="Anticodon_Ia_Met"/>
    <property type="match status" value="1"/>
</dbReference>
<keyword evidence="7" id="KW-0547">Nucleotide-binding</keyword>
<evidence type="ECO:0000256" key="4">
    <source>
        <dbReference type="ARBA" id="ARBA00012838"/>
    </source>
</evidence>
<evidence type="ECO:0000256" key="12">
    <source>
        <dbReference type="ARBA" id="ARBA00023146"/>
    </source>
</evidence>
<evidence type="ECO:0000256" key="2">
    <source>
        <dbReference type="ARBA" id="ARBA00004496"/>
    </source>
</evidence>
<keyword evidence="6 15" id="KW-0812">Transmembrane</keyword>
<evidence type="ECO:0000256" key="6">
    <source>
        <dbReference type="ARBA" id="ARBA00022692"/>
    </source>
</evidence>
<evidence type="ECO:0000313" key="20">
    <source>
        <dbReference type="Proteomes" id="UP000682877"/>
    </source>
</evidence>
<dbReference type="GO" id="GO:0017101">
    <property type="term" value="C:aminoacyl-tRNA synthetase multienzyme complex"/>
    <property type="evidence" value="ECO:0007669"/>
    <property type="project" value="TreeGrafter"/>
</dbReference>
<dbReference type="PANTHER" id="PTHR45765:SF1">
    <property type="entry name" value="METHIONINE--TRNA LIGASE, CYTOPLASMIC"/>
    <property type="match status" value="1"/>
</dbReference>
<dbReference type="GO" id="GO:0005829">
    <property type="term" value="C:cytosol"/>
    <property type="evidence" value="ECO:0007669"/>
    <property type="project" value="TreeGrafter"/>
</dbReference>
<feature type="domain" description="Methionyl/Leucyl tRNA synthetase" evidence="17">
    <location>
        <begin position="130"/>
        <end position="438"/>
    </location>
</feature>
<dbReference type="Pfam" id="PF09334">
    <property type="entry name" value="tRNA-synt_1g"/>
    <property type="match status" value="1"/>
</dbReference>
<evidence type="ECO:0000256" key="8">
    <source>
        <dbReference type="ARBA" id="ARBA00022840"/>
    </source>
</evidence>
<feature type="transmembrane region" description="Helical" evidence="15">
    <location>
        <begin position="729"/>
        <end position="748"/>
    </location>
</feature>
<keyword evidence="8" id="KW-0067">ATP-binding</keyword>
<dbReference type="Pfam" id="PF12579">
    <property type="entry name" value="DUF3755"/>
    <property type="match status" value="1"/>
</dbReference>
<dbReference type="GO" id="GO:0005524">
    <property type="term" value="F:ATP binding"/>
    <property type="evidence" value="ECO:0007669"/>
    <property type="project" value="UniProtKB-KW"/>
</dbReference>
<gene>
    <name evidence="19" type="ORF">AARE701A_LOCUS870</name>
</gene>
<dbReference type="InterPro" id="IPR014729">
    <property type="entry name" value="Rossmann-like_a/b/a_fold"/>
</dbReference>
<feature type="domain" description="Methionyl-tRNA synthetase anticodon-binding" evidence="18">
    <location>
        <begin position="462"/>
        <end position="608"/>
    </location>
</feature>
<dbReference type="GO" id="GO:0004825">
    <property type="term" value="F:methionine-tRNA ligase activity"/>
    <property type="evidence" value="ECO:0007669"/>
    <property type="project" value="UniProtKB-EC"/>
</dbReference>
<dbReference type="InterPro" id="IPR022228">
    <property type="entry name" value="DUF3755"/>
</dbReference>
<keyword evidence="5" id="KW-0436">Ligase</keyword>
<keyword evidence="20" id="KW-1185">Reference proteome</keyword>
<evidence type="ECO:0000256" key="5">
    <source>
        <dbReference type="ARBA" id="ARBA00022598"/>
    </source>
</evidence>
<evidence type="ECO:0000259" key="17">
    <source>
        <dbReference type="Pfam" id="PF09334"/>
    </source>
</evidence>
<sequence length="1274" mass="143046">MEDGKIGPKLPSFVSNFLNCFGVCKKNLISLCSCCFAMEDDDPKLPIPGKRNILITSALPYVNNVPHLGNIIGLDTVVSVAIMRYIYVGLMNMGLLLRPKLLRRIAPQEKSVTSTIPFIKKFMTGLILVLTFDQFGRTSTPQHTQVCQEIFNKLWENKLISENTIQQLYCDTCNKFLADRLVEGSCPLCKYDSARGDQCESCGKLLNPTELIAPRCKVCQTTPQLRDTDHLFIDLPKLKAQLEAYINGTSVRGSWSRNAFQTTNAWLREGLQQRCITRDLKWGVPVPHEKYKDKVFYVWFNAPIGYVSITSCYTSEWEQWWKNPKNVELYQFMGKDNVPFHTVMFPSTQLGTGENWTLMKTVSVTEYLTYQGGKFSKSKGVGLFGNDVKDTYIPVEVWRYYLLINRPEVSDTSFEWEDLQAKLNDELLKNLGNFVNRVVSFIAKPENAGYGSIIPDAPGAESHQLTMSLSEKVGNLVEEYVEAMEKVKLKQGLKTAMLISGEGNAYLQTSEFWKLYKEDKPSCAIVIRSAAGLVHLLARLLEPFMPSFSHEVFKQLNLPPHFSLSDERAEVLQASRPWEILPPSHRIGTPRPLFKELKDEEVQQYKAREFTARSAFKTTSFTISSSKDFLPTRTMAVYHLLLSSPPSLLLLPPSPRRPNITLIRRIPAHPRLGSSTNLLSSSSPIIRKILVHSTLREDQPVASDAESPTLLIGEDSAAFELGKQKLVSWVYFGVILGVVLFILNVVWIDNSTGFGKSFIDTVSNISGSPEVAMLMLILIFAIVHSGLASLRDTGEKLIGERAFRVLFAGISLPLAMSTIVYFINHRYDGSQLWQLQGVPGVHEAIWVANFVSFFFLYPSTFNLLEVAAVDKPKMHLWETGIMRITRHPQMVGQIVWCVAHTLWIGNTVAASASLGLIAHHLFGAWNGDRRLAKRYGEAFESIKKRTSVIPFAAIFEGRQVLPEDYYKEFVRLPYLAITALTVGAYFAHPLMQELPSIFFVDAKSELKSASIIKSPRMIPMDNHCLPSTSTSGLVFPTNYGVNGINTTSGFHPAVDSSGSVTAGVKQEAALVMDWSVEEQYVLENGLAKLKDEPKISKYVKIAATLPDKTVRDVALRCRWMTRKRRKREDNNAAKNISNRKVVDTSPELNMLSNVPQQNALYVMNNMCHSTRMPFEGLSDAVMDLLQQNAQAFSQISYNLSACKLQDNISLFYQARNNISAILTDMKEMPGIMSRMPALPVSINDDLASNLLSSTTQPISYNIPSSIHLKQEPRI</sequence>
<keyword evidence="11 15" id="KW-0472">Membrane</keyword>
<dbReference type="Pfam" id="PF19303">
    <property type="entry name" value="Anticodon_3"/>
    <property type="match status" value="1"/>
</dbReference>
<dbReference type="NCBIfam" id="TIGR00398">
    <property type="entry name" value="metG"/>
    <property type="match status" value="1"/>
</dbReference>
<comment type="similarity">
    <text evidence="3">Belongs to the class-I aminoacyl-tRNA synthetase family.</text>
</comment>
<dbReference type="PRINTS" id="PR01041">
    <property type="entry name" value="TRNASYNTHMET"/>
</dbReference>
<dbReference type="InterPro" id="IPR033911">
    <property type="entry name" value="MetRS_core"/>
</dbReference>
<dbReference type="InterPro" id="IPR009080">
    <property type="entry name" value="tRNAsynth_Ia_anticodon-bd"/>
</dbReference>
<dbReference type="GO" id="GO:0006431">
    <property type="term" value="P:methionyl-tRNA aminoacylation"/>
    <property type="evidence" value="ECO:0007669"/>
    <property type="project" value="InterPro"/>
</dbReference>
<dbReference type="PROSITE" id="PS00178">
    <property type="entry name" value="AA_TRNA_LIGASE_I"/>
    <property type="match status" value="1"/>
</dbReference>
<dbReference type="GO" id="GO:0009791">
    <property type="term" value="P:post-embryonic development"/>
    <property type="evidence" value="ECO:0007669"/>
    <property type="project" value="UniProtKB-ARBA"/>
</dbReference>
<dbReference type="InterPro" id="IPR001412">
    <property type="entry name" value="aa-tRNA-synth_I_CS"/>
</dbReference>
<feature type="transmembrane region" description="Helical" evidence="15">
    <location>
        <begin position="844"/>
        <end position="864"/>
    </location>
</feature>
<feature type="transmembrane region" description="Helical" evidence="15">
    <location>
        <begin position="972"/>
        <end position="991"/>
    </location>
</feature>
<dbReference type="InterPro" id="IPR015413">
    <property type="entry name" value="Methionyl/Leucyl_tRNA_Synth"/>
</dbReference>
<dbReference type="PANTHER" id="PTHR45765">
    <property type="entry name" value="METHIONINE--TRNA LIGASE"/>
    <property type="match status" value="1"/>
</dbReference>